<evidence type="ECO:0000313" key="2">
    <source>
        <dbReference type="EMBL" id="KAK4465835.1"/>
    </source>
</evidence>
<accession>A0AAV9HXX6</accession>
<name>A0AAV9HXX6_9PEZI</name>
<dbReference type="Proteomes" id="UP001321749">
    <property type="component" value="Unassembled WGS sequence"/>
</dbReference>
<sequence>MAKNSKFRWPADVPRPRPRPAIIMLEKEAADLRPRQVTILGSQHRQLIKHKTVFHASRGWPGHESGFNHFGLGTTGNSEGGEGYQQEGQQPFFGRRLFDPWGAARIRNRRSTFPNGTVLPETRSNRSAQAWKTKTRATSHALEAGNHKPDISIGRHPNRYGTSVNKQQAKKKKKKKKKNAEWVFRIRVQGFNTPSQAAWKFPFWTTLKSESQSAHCRVSPAIQSSSRRFCPTGLRGLRTYAGVALRVPASSQT</sequence>
<reference evidence="2" key="2">
    <citation type="submission" date="2023-06" db="EMBL/GenBank/DDBJ databases">
        <authorList>
            <consortium name="Lawrence Berkeley National Laboratory"/>
            <person name="Mondo S.J."/>
            <person name="Hensen N."/>
            <person name="Bonometti L."/>
            <person name="Westerberg I."/>
            <person name="Brannstrom I.O."/>
            <person name="Guillou S."/>
            <person name="Cros-Aarteil S."/>
            <person name="Calhoun S."/>
            <person name="Haridas S."/>
            <person name="Kuo A."/>
            <person name="Pangilinan J."/>
            <person name="Riley R."/>
            <person name="Labutti K."/>
            <person name="Andreopoulos B."/>
            <person name="Lipzen A."/>
            <person name="Chen C."/>
            <person name="Yanf M."/>
            <person name="Daum C."/>
            <person name="Ng V."/>
            <person name="Clum A."/>
            <person name="Steindorff A."/>
            <person name="Ohm R."/>
            <person name="Martin F."/>
            <person name="Silar P."/>
            <person name="Natvig D."/>
            <person name="Lalanne C."/>
            <person name="Gautier V."/>
            <person name="Ament-Velasquez S.L."/>
            <person name="Kruys A."/>
            <person name="Hutchinson M.I."/>
            <person name="Powell A.J."/>
            <person name="Barry K."/>
            <person name="Miller A.N."/>
            <person name="Grigoriev I.V."/>
            <person name="Debuchy R."/>
            <person name="Gladieux P."/>
            <person name="Thoren M.H."/>
            <person name="Johannesson H."/>
        </authorList>
    </citation>
    <scope>NUCLEOTIDE SEQUENCE</scope>
    <source>
        <strain evidence="2">PSN324</strain>
    </source>
</reference>
<evidence type="ECO:0000256" key="1">
    <source>
        <dbReference type="SAM" id="MobiDB-lite"/>
    </source>
</evidence>
<feature type="region of interest" description="Disordered" evidence="1">
    <location>
        <begin position="112"/>
        <end position="178"/>
    </location>
</feature>
<feature type="compositionally biased region" description="Basic residues" evidence="1">
    <location>
        <begin position="168"/>
        <end position="178"/>
    </location>
</feature>
<evidence type="ECO:0000313" key="3">
    <source>
        <dbReference type="Proteomes" id="UP001321749"/>
    </source>
</evidence>
<organism evidence="2 3">
    <name type="scientific">Cladorrhinum samala</name>
    <dbReference type="NCBI Taxonomy" id="585594"/>
    <lineage>
        <taxon>Eukaryota</taxon>
        <taxon>Fungi</taxon>
        <taxon>Dikarya</taxon>
        <taxon>Ascomycota</taxon>
        <taxon>Pezizomycotina</taxon>
        <taxon>Sordariomycetes</taxon>
        <taxon>Sordariomycetidae</taxon>
        <taxon>Sordariales</taxon>
        <taxon>Podosporaceae</taxon>
        <taxon>Cladorrhinum</taxon>
    </lineage>
</organism>
<proteinExistence type="predicted"/>
<comment type="caution">
    <text evidence="2">The sequence shown here is derived from an EMBL/GenBank/DDBJ whole genome shotgun (WGS) entry which is preliminary data.</text>
</comment>
<gene>
    <name evidence="2" type="ORF">QBC42DRAFT_248212</name>
</gene>
<protein>
    <submittedName>
        <fullName evidence="2">Uncharacterized protein</fullName>
    </submittedName>
</protein>
<dbReference type="EMBL" id="MU864936">
    <property type="protein sequence ID" value="KAK4465835.1"/>
    <property type="molecule type" value="Genomic_DNA"/>
</dbReference>
<keyword evidence="3" id="KW-1185">Reference proteome</keyword>
<reference evidence="2" key="1">
    <citation type="journal article" date="2023" name="Mol. Phylogenet. Evol.">
        <title>Genome-scale phylogeny and comparative genomics of the fungal order Sordariales.</title>
        <authorList>
            <person name="Hensen N."/>
            <person name="Bonometti L."/>
            <person name="Westerberg I."/>
            <person name="Brannstrom I.O."/>
            <person name="Guillou S."/>
            <person name="Cros-Aarteil S."/>
            <person name="Calhoun S."/>
            <person name="Haridas S."/>
            <person name="Kuo A."/>
            <person name="Mondo S."/>
            <person name="Pangilinan J."/>
            <person name="Riley R."/>
            <person name="LaButti K."/>
            <person name="Andreopoulos B."/>
            <person name="Lipzen A."/>
            <person name="Chen C."/>
            <person name="Yan M."/>
            <person name="Daum C."/>
            <person name="Ng V."/>
            <person name="Clum A."/>
            <person name="Steindorff A."/>
            <person name="Ohm R.A."/>
            <person name="Martin F."/>
            <person name="Silar P."/>
            <person name="Natvig D.O."/>
            <person name="Lalanne C."/>
            <person name="Gautier V."/>
            <person name="Ament-Velasquez S.L."/>
            <person name="Kruys A."/>
            <person name="Hutchinson M.I."/>
            <person name="Powell A.J."/>
            <person name="Barry K."/>
            <person name="Miller A.N."/>
            <person name="Grigoriev I.V."/>
            <person name="Debuchy R."/>
            <person name="Gladieux P."/>
            <person name="Hiltunen Thoren M."/>
            <person name="Johannesson H."/>
        </authorList>
    </citation>
    <scope>NUCLEOTIDE SEQUENCE</scope>
    <source>
        <strain evidence="2">PSN324</strain>
    </source>
</reference>
<feature type="compositionally biased region" description="Polar residues" evidence="1">
    <location>
        <begin position="125"/>
        <end position="138"/>
    </location>
</feature>
<dbReference type="AlphaFoldDB" id="A0AAV9HXX6"/>